<evidence type="ECO:0000256" key="6">
    <source>
        <dbReference type="PROSITE-ProRule" id="PRU00169"/>
    </source>
</evidence>
<feature type="modified residue" description="4-aspartylphosphate" evidence="6">
    <location>
        <position position="51"/>
    </location>
</feature>
<evidence type="ECO:0000256" key="2">
    <source>
        <dbReference type="ARBA" id="ARBA00023012"/>
    </source>
</evidence>
<keyword evidence="3" id="KW-0805">Transcription regulation</keyword>
<dbReference type="PROSITE" id="PS50110">
    <property type="entry name" value="RESPONSE_REGULATORY"/>
    <property type="match status" value="1"/>
</dbReference>
<dbReference type="InterPro" id="IPR001789">
    <property type="entry name" value="Sig_transdc_resp-reg_receiver"/>
</dbReference>
<dbReference type="PANTHER" id="PTHR48111">
    <property type="entry name" value="REGULATOR OF RPOS"/>
    <property type="match status" value="1"/>
</dbReference>
<dbReference type="GO" id="GO:0006355">
    <property type="term" value="P:regulation of DNA-templated transcription"/>
    <property type="evidence" value="ECO:0007669"/>
    <property type="project" value="InterPro"/>
</dbReference>
<dbReference type="SMART" id="SM00862">
    <property type="entry name" value="Trans_reg_C"/>
    <property type="match status" value="1"/>
</dbReference>
<keyword evidence="4 7" id="KW-0238">DNA-binding</keyword>
<dbReference type="Gene3D" id="6.10.250.690">
    <property type="match status" value="1"/>
</dbReference>
<dbReference type="Proteomes" id="UP000034799">
    <property type="component" value="Unassembled WGS sequence"/>
</dbReference>
<reference evidence="10 11" key="1">
    <citation type="journal article" date="2015" name="Nature">
        <title>rRNA introns, odd ribosomes, and small enigmatic genomes across a large radiation of phyla.</title>
        <authorList>
            <person name="Brown C.T."/>
            <person name="Hug L.A."/>
            <person name="Thomas B.C."/>
            <person name="Sharon I."/>
            <person name="Castelle C.J."/>
            <person name="Singh A."/>
            <person name="Wilkins M.J."/>
            <person name="Williams K.H."/>
            <person name="Banfield J.F."/>
        </authorList>
    </citation>
    <scope>NUCLEOTIDE SEQUENCE [LARGE SCALE GENOMIC DNA]</scope>
</reference>
<feature type="domain" description="OmpR/PhoB-type" evidence="9">
    <location>
        <begin position="124"/>
        <end position="220"/>
    </location>
</feature>
<accession>A0A0G0MZH9</accession>
<sequence>MKVLIIEDEDALRKPIRLFLENKRFEVDEAEDGKIGLEMARISNYDCIILDLNLPEIDGVEVCKRLRDEKNTTPIIMATARSQIYNKLEGFETGADDYMTKPFNLEELVARIKAVIKRNSLNKSEALIFGQYTIHPESNLVISSNSREIMLSNKEMGILEYLLRNKGRIVSSEELLEHVWSTEVDTFTQTVKTHIKTLRKKVDTQKELILSVKGKGYIIR</sequence>
<evidence type="ECO:0000256" key="7">
    <source>
        <dbReference type="PROSITE-ProRule" id="PRU01091"/>
    </source>
</evidence>
<evidence type="ECO:0008006" key="12">
    <source>
        <dbReference type="Google" id="ProtNLM"/>
    </source>
</evidence>
<keyword evidence="2" id="KW-0902">Two-component regulatory system</keyword>
<dbReference type="Gene3D" id="1.10.10.10">
    <property type="entry name" value="Winged helix-like DNA-binding domain superfamily/Winged helix DNA-binding domain"/>
    <property type="match status" value="1"/>
</dbReference>
<keyword evidence="1 6" id="KW-0597">Phosphoprotein</keyword>
<dbReference type="AlphaFoldDB" id="A0A0G0MZH9"/>
<proteinExistence type="predicted"/>
<dbReference type="EMBL" id="LBWK01000001">
    <property type="protein sequence ID" value="KKR06011.1"/>
    <property type="molecule type" value="Genomic_DNA"/>
</dbReference>
<evidence type="ECO:0000313" key="11">
    <source>
        <dbReference type="Proteomes" id="UP000034799"/>
    </source>
</evidence>
<dbReference type="SMART" id="SM00448">
    <property type="entry name" value="REC"/>
    <property type="match status" value="1"/>
</dbReference>
<dbReference type="GO" id="GO:0032993">
    <property type="term" value="C:protein-DNA complex"/>
    <property type="evidence" value="ECO:0007669"/>
    <property type="project" value="TreeGrafter"/>
</dbReference>
<protein>
    <recommendedName>
        <fullName evidence="12">Two component transcriptional regulator, winged helix family</fullName>
    </recommendedName>
</protein>
<evidence type="ECO:0000313" key="10">
    <source>
        <dbReference type="EMBL" id="KKR06011.1"/>
    </source>
</evidence>
<gene>
    <name evidence="10" type="ORF">UT34_C0001G0051</name>
</gene>
<dbReference type="Gene3D" id="3.40.50.2300">
    <property type="match status" value="1"/>
</dbReference>
<organism evidence="10 11">
    <name type="scientific">candidate division WS6 bacterium GW2011_GWF2_39_15</name>
    <dbReference type="NCBI Taxonomy" id="1619100"/>
    <lineage>
        <taxon>Bacteria</taxon>
        <taxon>Candidatus Dojkabacteria</taxon>
    </lineage>
</organism>
<name>A0A0G0MZH9_9BACT</name>
<evidence type="ECO:0000259" key="8">
    <source>
        <dbReference type="PROSITE" id="PS50110"/>
    </source>
</evidence>
<evidence type="ECO:0000259" key="9">
    <source>
        <dbReference type="PROSITE" id="PS51755"/>
    </source>
</evidence>
<dbReference type="GO" id="GO:0000156">
    <property type="term" value="F:phosphorelay response regulator activity"/>
    <property type="evidence" value="ECO:0007669"/>
    <property type="project" value="TreeGrafter"/>
</dbReference>
<feature type="DNA-binding region" description="OmpR/PhoB-type" evidence="7">
    <location>
        <begin position="124"/>
        <end position="220"/>
    </location>
</feature>
<dbReference type="PROSITE" id="PS51755">
    <property type="entry name" value="OMPR_PHOB"/>
    <property type="match status" value="1"/>
</dbReference>
<dbReference type="Pfam" id="PF00072">
    <property type="entry name" value="Response_reg"/>
    <property type="match status" value="1"/>
</dbReference>
<comment type="caution">
    <text evidence="10">The sequence shown here is derived from an EMBL/GenBank/DDBJ whole genome shotgun (WGS) entry which is preliminary data.</text>
</comment>
<feature type="domain" description="Response regulatory" evidence="8">
    <location>
        <begin position="2"/>
        <end position="116"/>
    </location>
</feature>
<dbReference type="PANTHER" id="PTHR48111:SF22">
    <property type="entry name" value="REGULATOR OF RPOS"/>
    <property type="match status" value="1"/>
</dbReference>
<evidence type="ECO:0000256" key="1">
    <source>
        <dbReference type="ARBA" id="ARBA00022553"/>
    </source>
</evidence>
<evidence type="ECO:0000256" key="4">
    <source>
        <dbReference type="ARBA" id="ARBA00023125"/>
    </source>
</evidence>
<evidence type="ECO:0000256" key="3">
    <source>
        <dbReference type="ARBA" id="ARBA00023015"/>
    </source>
</evidence>
<dbReference type="Pfam" id="PF00486">
    <property type="entry name" value="Trans_reg_C"/>
    <property type="match status" value="1"/>
</dbReference>
<dbReference type="GO" id="GO:0000976">
    <property type="term" value="F:transcription cis-regulatory region binding"/>
    <property type="evidence" value="ECO:0007669"/>
    <property type="project" value="TreeGrafter"/>
</dbReference>
<dbReference type="STRING" id="1619100.UT34_C0001G0051"/>
<dbReference type="InterPro" id="IPR036388">
    <property type="entry name" value="WH-like_DNA-bd_sf"/>
</dbReference>
<dbReference type="SUPFAM" id="SSF52172">
    <property type="entry name" value="CheY-like"/>
    <property type="match status" value="1"/>
</dbReference>
<dbReference type="InterPro" id="IPR001867">
    <property type="entry name" value="OmpR/PhoB-type_DNA-bd"/>
</dbReference>
<evidence type="ECO:0000256" key="5">
    <source>
        <dbReference type="ARBA" id="ARBA00023163"/>
    </source>
</evidence>
<dbReference type="GO" id="GO:0005829">
    <property type="term" value="C:cytosol"/>
    <property type="evidence" value="ECO:0007669"/>
    <property type="project" value="TreeGrafter"/>
</dbReference>
<dbReference type="InterPro" id="IPR039420">
    <property type="entry name" value="WalR-like"/>
</dbReference>
<dbReference type="FunFam" id="3.40.50.2300:FF:000001">
    <property type="entry name" value="DNA-binding response regulator PhoB"/>
    <property type="match status" value="1"/>
</dbReference>
<keyword evidence="5" id="KW-0804">Transcription</keyword>
<dbReference type="CDD" id="cd00383">
    <property type="entry name" value="trans_reg_C"/>
    <property type="match status" value="1"/>
</dbReference>
<dbReference type="InterPro" id="IPR011006">
    <property type="entry name" value="CheY-like_superfamily"/>
</dbReference>